<sequence>MGMTLSFTRVTPGELDRAFGDPEWALERLDDEGLPYCFLEKSWAGIQFLLDAADVRVDVYEDGDAIDEECTLFGWSDGMVAEAAKALGATPFEVLAGYYDPRKLSEEEVYPMRHLWDDGDIDYLRQNYGDLVVFLEGTAATGGAAIRHFSF</sequence>
<reference evidence="1 2" key="1">
    <citation type="submission" date="2018-11" db="EMBL/GenBank/DDBJ databases">
        <title>Sequencing the genomes of 1000 actinobacteria strains.</title>
        <authorList>
            <person name="Klenk H.-P."/>
        </authorList>
    </citation>
    <scope>NUCLEOTIDE SEQUENCE [LARGE SCALE GENOMIC DNA]</scope>
    <source>
        <strain evidence="1 2">DSM 44231</strain>
    </source>
</reference>
<protein>
    <submittedName>
        <fullName evidence="1">Uncharacterized protein DUF1877</fullName>
    </submittedName>
</protein>
<dbReference type="EMBL" id="RJKM01000001">
    <property type="protein sequence ID" value="ROP42220.1"/>
    <property type="molecule type" value="Genomic_DNA"/>
</dbReference>
<dbReference type="OrthoDB" id="5354816at2"/>
<comment type="caution">
    <text evidence="1">The sequence shown here is derived from an EMBL/GenBank/DDBJ whole genome shotgun (WGS) entry which is preliminary data.</text>
</comment>
<dbReference type="SUPFAM" id="SSF111069">
    <property type="entry name" value="Hypothetical protein yfbM"/>
    <property type="match status" value="1"/>
</dbReference>
<dbReference type="AlphaFoldDB" id="A0A3N1HI97"/>
<proteinExistence type="predicted"/>
<evidence type="ECO:0000313" key="2">
    <source>
        <dbReference type="Proteomes" id="UP000268727"/>
    </source>
</evidence>
<dbReference type="Pfam" id="PF08974">
    <property type="entry name" value="DUF1877"/>
    <property type="match status" value="1"/>
</dbReference>
<keyword evidence="2" id="KW-1185">Reference proteome</keyword>
<dbReference type="Proteomes" id="UP000268727">
    <property type="component" value="Unassembled WGS sequence"/>
</dbReference>
<name>A0A3N1HI97_9PSEU</name>
<dbReference type="InterPro" id="IPR035944">
    <property type="entry name" value="YfbM-like_sf"/>
</dbReference>
<evidence type="ECO:0000313" key="1">
    <source>
        <dbReference type="EMBL" id="ROP42220.1"/>
    </source>
</evidence>
<dbReference type="InterPro" id="IPR015068">
    <property type="entry name" value="DUF1877"/>
</dbReference>
<accession>A0A3N1HI97</accession>
<dbReference type="Gene3D" id="3.40.1760.10">
    <property type="entry name" value="YfbM-like super family"/>
    <property type="match status" value="1"/>
</dbReference>
<gene>
    <name evidence="1" type="ORF">EDD40_7716</name>
</gene>
<dbReference type="RefSeq" id="WP_123747208.1">
    <property type="nucleotide sequence ID" value="NZ_RJKM01000001.1"/>
</dbReference>
<organism evidence="1 2">
    <name type="scientific">Saccharothrix texasensis</name>
    <dbReference type="NCBI Taxonomy" id="103734"/>
    <lineage>
        <taxon>Bacteria</taxon>
        <taxon>Bacillati</taxon>
        <taxon>Actinomycetota</taxon>
        <taxon>Actinomycetes</taxon>
        <taxon>Pseudonocardiales</taxon>
        <taxon>Pseudonocardiaceae</taxon>
        <taxon>Saccharothrix</taxon>
    </lineage>
</organism>